<dbReference type="STRING" id="1797259.A2989_04190"/>
<evidence type="ECO:0000256" key="6">
    <source>
        <dbReference type="SAM" id="Phobius"/>
    </source>
</evidence>
<evidence type="ECO:0000256" key="3">
    <source>
        <dbReference type="ARBA" id="ARBA00022692"/>
    </source>
</evidence>
<gene>
    <name evidence="8" type="ORF">A2989_04190</name>
</gene>
<sequence length="367" mass="42121">MPLESKPNNNFEIKPGGAWARFWASIIDGMIFGIPAVVIVSIWYLITGIRISKGSIETNPVYTIIVLASYIIYYVYFTSKKGTTIGKDAYGLKVVKYHTDEKISYWRGIVRELTKVGILIIPIFGGLFYFVNSLVIIFSKQKRGLHDLAANSQVVRVKSTWPMKKQIAFFGGYILLFIAIYILWSSIGQTINQFLPTPVTKISTEQKSWKLFENKTDGWSIRYDDKLFKAPLLNRSDNDRKLTFNRAHGLDEFCLDSFNVEKRDNPSGLPLEQWLGVNDPTYNYQGKVQESVSINGIIGKRVTADNNAVYESSVPRKYRIVTIYLPFNNKVFILSYSDIYYWRFPKEECLNNEAAIKAFFETFSPVE</sequence>
<feature type="transmembrane region" description="Helical" evidence="6">
    <location>
        <begin position="20"/>
        <end position="46"/>
    </location>
</feature>
<comment type="subcellular location">
    <subcellularLocation>
        <location evidence="1">Cell membrane</location>
        <topology evidence="1">Multi-pass membrane protein</topology>
    </subcellularLocation>
</comment>
<proteinExistence type="predicted"/>
<name>A0A1F4ZC54_9BACT</name>
<feature type="domain" description="RDD" evidence="7">
    <location>
        <begin position="16"/>
        <end position="151"/>
    </location>
</feature>
<evidence type="ECO:0000256" key="5">
    <source>
        <dbReference type="ARBA" id="ARBA00023136"/>
    </source>
</evidence>
<dbReference type="PANTHER" id="PTHR36115">
    <property type="entry name" value="PROLINE-RICH ANTIGEN HOMOLOG-RELATED"/>
    <property type="match status" value="1"/>
</dbReference>
<dbReference type="Pfam" id="PF06271">
    <property type="entry name" value="RDD"/>
    <property type="match status" value="1"/>
</dbReference>
<evidence type="ECO:0000256" key="4">
    <source>
        <dbReference type="ARBA" id="ARBA00022989"/>
    </source>
</evidence>
<protein>
    <recommendedName>
        <fullName evidence="7">RDD domain-containing protein</fullName>
    </recommendedName>
</protein>
<evidence type="ECO:0000313" key="8">
    <source>
        <dbReference type="EMBL" id="OGD03873.1"/>
    </source>
</evidence>
<dbReference type="InterPro" id="IPR051791">
    <property type="entry name" value="Pra-immunoreactive"/>
</dbReference>
<evidence type="ECO:0000256" key="2">
    <source>
        <dbReference type="ARBA" id="ARBA00022475"/>
    </source>
</evidence>
<keyword evidence="2" id="KW-1003">Cell membrane</keyword>
<dbReference type="GO" id="GO:0005886">
    <property type="term" value="C:plasma membrane"/>
    <property type="evidence" value="ECO:0007669"/>
    <property type="project" value="UniProtKB-SubCell"/>
</dbReference>
<dbReference type="InterPro" id="IPR010432">
    <property type="entry name" value="RDD"/>
</dbReference>
<keyword evidence="4 6" id="KW-1133">Transmembrane helix</keyword>
<keyword evidence="5 6" id="KW-0472">Membrane</keyword>
<evidence type="ECO:0000259" key="7">
    <source>
        <dbReference type="Pfam" id="PF06271"/>
    </source>
</evidence>
<organism evidence="8 9">
    <name type="scientific">Candidatus Amesbacteria bacterium RIFCSPLOWO2_01_FULL_48_25</name>
    <dbReference type="NCBI Taxonomy" id="1797259"/>
    <lineage>
        <taxon>Bacteria</taxon>
        <taxon>Candidatus Amesiibacteriota</taxon>
    </lineage>
</organism>
<dbReference type="PANTHER" id="PTHR36115:SF9">
    <property type="entry name" value="LMO1584 PROTEIN"/>
    <property type="match status" value="1"/>
</dbReference>
<reference evidence="8 9" key="1">
    <citation type="journal article" date="2016" name="Nat. Commun.">
        <title>Thousands of microbial genomes shed light on interconnected biogeochemical processes in an aquifer system.</title>
        <authorList>
            <person name="Anantharaman K."/>
            <person name="Brown C.T."/>
            <person name="Hug L.A."/>
            <person name="Sharon I."/>
            <person name="Castelle C.J."/>
            <person name="Probst A.J."/>
            <person name="Thomas B.C."/>
            <person name="Singh A."/>
            <person name="Wilkins M.J."/>
            <person name="Karaoz U."/>
            <person name="Brodie E.L."/>
            <person name="Williams K.H."/>
            <person name="Hubbard S.S."/>
            <person name="Banfield J.F."/>
        </authorList>
    </citation>
    <scope>NUCLEOTIDE SEQUENCE [LARGE SCALE GENOMIC DNA]</scope>
</reference>
<comment type="caution">
    <text evidence="8">The sequence shown here is derived from an EMBL/GenBank/DDBJ whole genome shotgun (WGS) entry which is preliminary data.</text>
</comment>
<feature type="transmembrane region" description="Helical" evidence="6">
    <location>
        <begin position="167"/>
        <end position="184"/>
    </location>
</feature>
<evidence type="ECO:0000256" key="1">
    <source>
        <dbReference type="ARBA" id="ARBA00004651"/>
    </source>
</evidence>
<dbReference type="AlphaFoldDB" id="A0A1F4ZC54"/>
<feature type="transmembrane region" description="Helical" evidence="6">
    <location>
        <begin position="116"/>
        <end position="138"/>
    </location>
</feature>
<dbReference type="EMBL" id="MEXN01000004">
    <property type="protein sequence ID" value="OGD03873.1"/>
    <property type="molecule type" value="Genomic_DNA"/>
</dbReference>
<dbReference type="Proteomes" id="UP000177080">
    <property type="component" value="Unassembled WGS sequence"/>
</dbReference>
<accession>A0A1F4ZC54</accession>
<feature type="transmembrane region" description="Helical" evidence="6">
    <location>
        <begin position="58"/>
        <end position="77"/>
    </location>
</feature>
<evidence type="ECO:0000313" key="9">
    <source>
        <dbReference type="Proteomes" id="UP000177080"/>
    </source>
</evidence>
<keyword evidence="3 6" id="KW-0812">Transmembrane</keyword>